<name>V4UW99_CITCL</name>
<dbReference type="Proteomes" id="UP000030687">
    <property type="component" value="Unassembled WGS sequence"/>
</dbReference>
<dbReference type="InParanoid" id="V4UW99"/>
<evidence type="ECO:0000313" key="1">
    <source>
        <dbReference type="EMBL" id="ESR44004.1"/>
    </source>
</evidence>
<gene>
    <name evidence="1" type="ORF">CICLE_v10013240mg</name>
</gene>
<organism evidence="1 2">
    <name type="scientific">Citrus clementina</name>
    <name type="common">Clementine</name>
    <name type="synonym">Citrus deliciosa x Citrus sinensis</name>
    <dbReference type="NCBI Taxonomy" id="85681"/>
    <lineage>
        <taxon>Eukaryota</taxon>
        <taxon>Viridiplantae</taxon>
        <taxon>Streptophyta</taxon>
        <taxon>Embryophyta</taxon>
        <taxon>Tracheophyta</taxon>
        <taxon>Spermatophyta</taxon>
        <taxon>Magnoliopsida</taxon>
        <taxon>eudicotyledons</taxon>
        <taxon>Gunneridae</taxon>
        <taxon>Pentapetalae</taxon>
        <taxon>rosids</taxon>
        <taxon>malvids</taxon>
        <taxon>Sapindales</taxon>
        <taxon>Rutaceae</taxon>
        <taxon>Aurantioideae</taxon>
        <taxon>Citrus</taxon>
    </lineage>
</organism>
<keyword evidence="2" id="KW-1185">Reference proteome</keyword>
<reference evidence="1 2" key="1">
    <citation type="submission" date="2013-10" db="EMBL/GenBank/DDBJ databases">
        <authorList>
            <consortium name="International Citrus Genome Consortium"/>
            <person name="Jenkins J."/>
            <person name="Schmutz J."/>
            <person name="Prochnik S."/>
            <person name="Rokhsar D."/>
            <person name="Gmitter F."/>
            <person name="Ollitrault P."/>
            <person name="Machado M."/>
            <person name="Talon M."/>
            <person name="Wincker P."/>
            <person name="Jaillon O."/>
            <person name="Morgante M."/>
        </authorList>
    </citation>
    <scope>NUCLEOTIDE SEQUENCE</scope>
    <source>
        <strain evidence="2">cv. Clemenules</strain>
    </source>
</reference>
<dbReference type="AlphaFoldDB" id="V4UW99"/>
<protein>
    <submittedName>
        <fullName evidence="1">Uncharacterized protein</fullName>
    </submittedName>
</protein>
<dbReference type="KEGG" id="cic:CICLE_v10013240mg"/>
<evidence type="ECO:0000313" key="2">
    <source>
        <dbReference type="Proteomes" id="UP000030687"/>
    </source>
</evidence>
<accession>V4UW99</accession>
<proteinExistence type="predicted"/>
<dbReference type="EMBL" id="KI536861">
    <property type="protein sequence ID" value="ESR44004.1"/>
    <property type="molecule type" value="Genomic_DNA"/>
</dbReference>
<sequence length="80" mass="9259">MASKASTQHINLKLSEIPIQLTILTVKHQRQEVSWHHLRKGKGSFSEGFKLQFQTFQSPGRFHQKNIKLLNNGFTLNPNF</sequence>
<dbReference type="Gramene" id="ESR44004">
    <property type="protein sequence ID" value="ESR44004"/>
    <property type="gene ID" value="CICLE_v10013240mg"/>
</dbReference>